<evidence type="ECO:0000313" key="2">
    <source>
        <dbReference type="Proteomes" id="UP001056778"/>
    </source>
</evidence>
<protein>
    <submittedName>
        <fullName evidence="1">Hat family dimerization domaincontaining protein-related</fullName>
    </submittedName>
</protein>
<dbReference type="Proteomes" id="UP001056778">
    <property type="component" value="Chromosome 2"/>
</dbReference>
<accession>A0ACB9TMH8</accession>
<dbReference type="EMBL" id="CM043016">
    <property type="protein sequence ID" value="KAI4468016.1"/>
    <property type="molecule type" value="Genomic_DNA"/>
</dbReference>
<proteinExistence type="predicted"/>
<reference evidence="1" key="1">
    <citation type="submission" date="2022-04" db="EMBL/GenBank/DDBJ databases">
        <title>Chromosome-scale genome assembly of Holotrichia oblita Faldermann.</title>
        <authorList>
            <person name="Rongchong L."/>
        </authorList>
    </citation>
    <scope>NUCLEOTIDE SEQUENCE</scope>
    <source>
        <strain evidence="1">81SQS9</strain>
    </source>
</reference>
<organism evidence="1 2">
    <name type="scientific">Holotrichia oblita</name>
    <name type="common">Chafer beetle</name>
    <dbReference type="NCBI Taxonomy" id="644536"/>
    <lineage>
        <taxon>Eukaryota</taxon>
        <taxon>Metazoa</taxon>
        <taxon>Ecdysozoa</taxon>
        <taxon>Arthropoda</taxon>
        <taxon>Hexapoda</taxon>
        <taxon>Insecta</taxon>
        <taxon>Pterygota</taxon>
        <taxon>Neoptera</taxon>
        <taxon>Endopterygota</taxon>
        <taxon>Coleoptera</taxon>
        <taxon>Polyphaga</taxon>
        <taxon>Scarabaeiformia</taxon>
        <taxon>Scarabaeidae</taxon>
        <taxon>Melolonthinae</taxon>
        <taxon>Holotrichia</taxon>
    </lineage>
</organism>
<sequence length="311" mass="35319">MNYSTALIAILKRAPDGKDLRWWITEDSPHKLYWKKAFGIINMWHFRRITKTGQRMIVKYDLQSTNCEEDDSVLLSNLKCFLEIEEGDESVENAPLDAPGSQTATNKAETIANDIAAAVCVGNVQILSVAYVSGFIANRILKEINNCDSCLKELTGMELSCNQFILFKEYSDNKKITYPSESLVIAMLPIHNINAIAVNDYEPLEEIRHQNIERRALRDASDPFTLNDAYFMDYFRLNKGMARYVFNRIFMRMNVAEAPTAVPPITRFFATLYFYATGSYQRTIGESLNIAICQQSASNAITEVTRAILVD</sequence>
<keyword evidence="2" id="KW-1185">Reference proteome</keyword>
<gene>
    <name evidence="1" type="ORF">MML48_2g00001851</name>
</gene>
<evidence type="ECO:0000313" key="1">
    <source>
        <dbReference type="EMBL" id="KAI4468016.1"/>
    </source>
</evidence>
<name>A0ACB9TMH8_HOLOL</name>
<comment type="caution">
    <text evidence="1">The sequence shown here is derived from an EMBL/GenBank/DDBJ whole genome shotgun (WGS) entry which is preliminary data.</text>
</comment>